<dbReference type="AlphaFoldDB" id="A0A9N9H4U4"/>
<name>A0A9N9H4U4_9GLOM</name>
<feature type="non-terminal residue" evidence="1">
    <location>
        <position position="57"/>
    </location>
</feature>
<dbReference type="Proteomes" id="UP000789739">
    <property type="component" value="Unassembled WGS sequence"/>
</dbReference>
<protein>
    <submittedName>
        <fullName evidence="1">10751_t:CDS:1</fullName>
    </submittedName>
</protein>
<comment type="caution">
    <text evidence="1">The sequence shown here is derived from an EMBL/GenBank/DDBJ whole genome shotgun (WGS) entry which is preliminary data.</text>
</comment>
<reference evidence="1" key="1">
    <citation type="submission" date="2021-06" db="EMBL/GenBank/DDBJ databases">
        <authorList>
            <person name="Kallberg Y."/>
            <person name="Tangrot J."/>
            <person name="Rosling A."/>
        </authorList>
    </citation>
    <scope>NUCLEOTIDE SEQUENCE</scope>
    <source>
        <strain evidence="1">BR232B</strain>
    </source>
</reference>
<keyword evidence="2" id="KW-1185">Reference proteome</keyword>
<dbReference type="EMBL" id="CAJVPI010003296">
    <property type="protein sequence ID" value="CAG8656780.1"/>
    <property type="molecule type" value="Genomic_DNA"/>
</dbReference>
<proteinExistence type="predicted"/>
<gene>
    <name evidence="1" type="ORF">PBRASI_LOCUS10562</name>
</gene>
<sequence>MWKDRDEFVVFAAVIQIEAMQDKKKKLISGRVHENNSQSYVRKLIGSILGMDMEKGT</sequence>
<evidence type="ECO:0000313" key="2">
    <source>
        <dbReference type="Proteomes" id="UP000789739"/>
    </source>
</evidence>
<organism evidence="1 2">
    <name type="scientific">Paraglomus brasilianum</name>
    <dbReference type="NCBI Taxonomy" id="144538"/>
    <lineage>
        <taxon>Eukaryota</taxon>
        <taxon>Fungi</taxon>
        <taxon>Fungi incertae sedis</taxon>
        <taxon>Mucoromycota</taxon>
        <taxon>Glomeromycotina</taxon>
        <taxon>Glomeromycetes</taxon>
        <taxon>Paraglomerales</taxon>
        <taxon>Paraglomeraceae</taxon>
        <taxon>Paraglomus</taxon>
    </lineage>
</organism>
<evidence type="ECO:0000313" key="1">
    <source>
        <dbReference type="EMBL" id="CAG8656780.1"/>
    </source>
</evidence>
<accession>A0A9N9H4U4</accession>